<name>A0A1J1I8R0_9DIPT</name>
<protein>
    <submittedName>
        <fullName evidence="7">CLUMA_CG010196, isoform A</fullName>
    </submittedName>
</protein>
<dbReference type="Pfam" id="PF08395">
    <property type="entry name" value="7tm_7"/>
    <property type="match status" value="1"/>
</dbReference>
<keyword evidence="5 6" id="KW-0472">Membrane</keyword>
<feature type="transmembrane region" description="Helical" evidence="6">
    <location>
        <begin position="101"/>
        <end position="122"/>
    </location>
</feature>
<accession>A0A1J1I8R0</accession>
<evidence type="ECO:0000256" key="5">
    <source>
        <dbReference type="ARBA" id="ARBA00023136"/>
    </source>
</evidence>
<proteinExistence type="predicted"/>
<dbReference type="GO" id="GO:0005886">
    <property type="term" value="C:plasma membrane"/>
    <property type="evidence" value="ECO:0007669"/>
    <property type="project" value="UniProtKB-SubCell"/>
</dbReference>
<dbReference type="EMBL" id="CVRI01000044">
    <property type="protein sequence ID" value="CRK96679.1"/>
    <property type="molecule type" value="Genomic_DNA"/>
</dbReference>
<sequence length="189" mass="21809">MRWSSSSGFALTQLSMYFGFMKPSLFSVILFMMHYYQTYVVVGTMMLMKSFEILIVTLLDDLRFDLQTILKDKNVIDWNILITKLVNYQNIFKVSNEFNDVFGLQLTLVTVSVIVNFTLQIYDSLQTVLITSSFGVLATSFFSAFPGLIYLFFLLTSSGENFEREDRKLMNDLLLYHKSNKNTSGALHK</sequence>
<keyword evidence="8" id="KW-1185">Reference proteome</keyword>
<comment type="subcellular location">
    <subcellularLocation>
        <location evidence="1">Cell membrane</location>
        <topology evidence="1">Multi-pass membrane protein</topology>
    </subcellularLocation>
</comment>
<evidence type="ECO:0000256" key="1">
    <source>
        <dbReference type="ARBA" id="ARBA00004651"/>
    </source>
</evidence>
<gene>
    <name evidence="7" type="ORF">CLUMA_CG010196</name>
</gene>
<evidence type="ECO:0000256" key="6">
    <source>
        <dbReference type="SAM" id="Phobius"/>
    </source>
</evidence>
<dbReference type="AlphaFoldDB" id="A0A1J1I8R0"/>
<evidence type="ECO:0000256" key="2">
    <source>
        <dbReference type="ARBA" id="ARBA00022475"/>
    </source>
</evidence>
<keyword evidence="4 6" id="KW-1133">Transmembrane helix</keyword>
<evidence type="ECO:0000256" key="4">
    <source>
        <dbReference type="ARBA" id="ARBA00022989"/>
    </source>
</evidence>
<feature type="transmembrane region" description="Helical" evidence="6">
    <location>
        <begin position="12"/>
        <end position="33"/>
    </location>
</feature>
<dbReference type="Proteomes" id="UP000183832">
    <property type="component" value="Unassembled WGS sequence"/>
</dbReference>
<evidence type="ECO:0000313" key="8">
    <source>
        <dbReference type="Proteomes" id="UP000183832"/>
    </source>
</evidence>
<dbReference type="InterPro" id="IPR013604">
    <property type="entry name" value="7TM_chemorcpt"/>
</dbReference>
<dbReference type="GO" id="GO:0050909">
    <property type="term" value="P:sensory perception of taste"/>
    <property type="evidence" value="ECO:0007669"/>
    <property type="project" value="InterPro"/>
</dbReference>
<keyword evidence="3 6" id="KW-0812">Transmembrane</keyword>
<feature type="transmembrane region" description="Helical" evidence="6">
    <location>
        <begin position="134"/>
        <end position="155"/>
    </location>
</feature>
<organism evidence="7 8">
    <name type="scientific">Clunio marinus</name>
    <dbReference type="NCBI Taxonomy" id="568069"/>
    <lineage>
        <taxon>Eukaryota</taxon>
        <taxon>Metazoa</taxon>
        <taxon>Ecdysozoa</taxon>
        <taxon>Arthropoda</taxon>
        <taxon>Hexapoda</taxon>
        <taxon>Insecta</taxon>
        <taxon>Pterygota</taxon>
        <taxon>Neoptera</taxon>
        <taxon>Endopterygota</taxon>
        <taxon>Diptera</taxon>
        <taxon>Nematocera</taxon>
        <taxon>Chironomoidea</taxon>
        <taxon>Chironomidae</taxon>
        <taxon>Clunio</taxon>
    </lineage>
</organism>
<feature type="transmembrane region" description="Helical" evidence="6">
    <location>
        <begin position="39"/>
        <end position="59"/>
    </location>
</feature>
<evidence type="ECO:0000313" key="7">
    <source>
        <dbReference type="EMBL" id="CRK96679.1"/>
    </source>
</evidence>
<evidence type="ECO:0000256" key="3">
    <source>
        <dbReference type="ARBA" id="ARBA00022692"/>
    </source>
</evidence>
<keyword evidence="2" id="KW-1003">Cell membrane</keyword>
<reference evidence="7 8" key="1">
    <citation type="submission" date="2015-04" db="EMBL/GenBank/DDBJ databases">
        <authorList>
            <person name="Syromyatnikov M.Y."/>
            <person name="Popov V.N."/>
        </authorList>
    </citation>
    <scope>NUCLEOTIDE SEQUENCE [LARGE SCALE GENOMIC DNA]</scope>
</reference>